<evidence type="ECO:0000256" key="3">
    <source>
        <dbReference type="SAM" id="MobiDB-lite"/>
    </source>
</evidence>
<dbReference type="GO" id="GO:0016020">
    <property type="term" value="C:membrane"/>
    <property type="evidence" value="ECO:0007669"/>
    <property type="project" value="UniProtKB-SubCell"/>
</dbReference>
<organism evidence="6 7">
    <name type="scientific">Sporisorium graminicola</name>
    <dbReference type="NCBI Taxonomy" id="280036"/>
    <lineage>
        <taxon>Eukaryota</taxon>
        <taxon>Fungi</taxon>
        <taxon>Dikarya</taxon>
        <taxon>Basidiomycota</taxon>
        <taxon>Ustilaginomycotina</taxon>
        <taxon>Ustilaginomycetes</taxon>
        <taxon>Ustilaginales</taxon>
        <taxon>Ustilaginaceae</taxon>
        <taxon>Sporisorium</taxon>
    </lineage>
</organism>
<feature type="compositionally biased region" description="Basic and acidic residues" evidence="3">
    <location>
        <begin position="33"/>
        <end position="59"/>
    </location>
</feature>
<feature type="transmembrane region" description="Helical" evidence="4">
    <location>
        <begin position="326"/>
        <end position="348"/>
    </location>
</feature>
<dbReference type="OrthoDB" id="2213137at2759"/>
<comment type="similarity">
    <text evidence="2">Belongs to the major facilitator superfamily. Monocarboxylate porter (TC 2.A.1.13) family.</text>
</comment>
<comment type="subcellular location">
    <subcellularLocation>
        <location evidence="1">Membrane</location>
        <topology evidence="1">Multi-pass membrane protein</topology>
    </subcellularLocation>
</comment>
<dbReference type="AlphaFoldDB" id="A0A4U7KQL8"/>
<evidence type="ECO:0000256" key="4">
    <source>
        <dbReference type="SAM" id="Phobius"/>
    </source>
</evidence>
<gene>
    <name evidence="6" type="ORF">EX895_005111</name>
</gene>
<feature type="region of interest" description="Disordered" evidence="3">
    <location>
        <begin position="529"/>
        <end position="559"/>
    </location>
</feature>
<dbReference type="Proteomes" id="UP000306050">
    <property type="component" value="Chromosome SGRAM_5"/>
</dbReference>
<dbReference type="Pfam" id="PF07690">
    <property type="entry name" value="MFS_1"/>
    <property type="match status" value="1"/>
</dbReference>
<dbReference type="RefSeq" id="XP_029738271.1">
    <property type="nucleotide sequence ID" value="XM_029885705.1"/>
</dbReference>
<feature type="transmembrane region" description="Helical" evidence="4">
    <location>
        <begin position="422"/>
        <end position="440"/>
    </location>
</feature>
<evidence type="ECO:0000313" key="7">
    <source>
        <dbReference type="Proteomes" id="UP000306050"/>
    </source>
</evidence>
<sequence length="559" mass="60703">MDKFELVTLAKEFDQHDRSQQPGHVPLSQPQAEQHDFEKQRIPTDVEKHALDSVEREKGAPTPPLTAQPADGQRVTDNTDRHARNDAPPPPSEPPTGGDSPSDDDEPIKDRGWAAWKFVLASAATEFMIWGASYGYGSFQEYHQHDPSSPFHQTSLTATSSIGTSLLAGQHFVTLLTFGLYSMFPSLIKLFTYICVAGAALSLLIASFANSVALLIVFQGLLLGMFGGNIFTTVILWLPDWWDQRRGFATALIFAGSGIGGILWPIIFTQLLERVGFRWTLRTWALLQLVVSGGATLCLKPGRQPRTRVVGAFRWRAVLPGLPRSLFSAVTLLNIVALLLQTTAYYSVALNISNYASSMGFSSNTSTGILSAFNASASITYFVLGYLVDRFPYPLLMATSTALNLVFTALVFGFAGNSLTKIVIYVVFFGLTGGGFSSFLTPVSRDIVDKSRSHEFSLRFLYLVCVRGLAAMLGPILAVQFYPDRLGKPSTYGSFGFTGFIAFIAGTLALSTLASLALFAHKRYGEPRREKAKALSEPVTPPPEGPEGPEGRADGACGA</sequence>
<dbReference type="InterPro" id="IPR050327">
    <property type="entry name" value="Proton-linked_MCT"/>
</dbReference>
<dbReference type="PROSITE" id="PS50850">
    <property type="entry name" value="MFS"/>
    <property type="match status" value="1"/>
</dbReference>
<accession>A0A4U7KQL8</accession>
<keyword evidence="4" id="KW-0472">Membrane</keyword>
<feature type="transmembrane region" description="Helical" evidence="4">
    <location>
        <begin position="215"/>
        <end position="238"/>
    </location>
</feature>
<dbReference type="SUPFAM" id="SSF103473">
    <property type="entry name" value="MFS general substrate transporter"/>
    <property type="match status" value="1"/>
</dbReference>
<name>A0A4U7KQL8_9BASI</name>
<dbReference type="KEGG" id="sgra:EX895_005111"/>
<reference evidence="6 7" key="1">
    <citation type="submission" date="2019-05" db="EMBL/GenBank/DDBJ databases">
        <title>Sporisorium graminicola CBS 10092 draft sequencing and annotation.</title>
        <authorList>
            <person name="Solano-Gonzalez S."/>
            <person name="Caddick M.X."/>
            <person name="Darby A."/>
        </authorList>
    </citation>
    <scope>NUCLEOTIDE SEQUENCE [LARGE SCALE GENOMIC DNA]</scope>
    <source>
        <strain evidence="6 7">CBS 10092</strain>
    </source>
</reference>
<evidence type="ECO:0000256" key="1">
    <source>
        <dbReference type="ARBA" id="ARBA00004141"/>
    </source>
</evidence>
<feature type="transmembrane region" description="Helical" evidence="4">
    <location>
        <begin position="460"/>
        <end position="482"/>
    </location>
</feature>
<protein>
    <recommendedName>
        <fullName evidence="5">Major facilitator superfamily (MFS) profile domain-containing protein</fullName>
    </recommendedName>
</protein>
<proteinExistence type="inferred from homology"/>
<feature type="transmembrane region" description="Helical" evidence="4">
    <location>
        <begin position="395"/>
        <end position="416"/>
    </location>
</feature>
<feature type="transmembrane region" description="Helical" evidence="4">
    <location>
        <begin position="494"/>
        <end position="519"/>
    </location>
</feature>
<comment type="caution">
    <text evidence="6">The sequence shown here is derived from an EMBL/GenBank/DDBJ whole genome shotgun (WGS) entry which is preliminary data.</text>
</comment>
<dbReference type="InterPro" id="IPR020846">
    <property type="entry name" value="MFS_dom"/>
</dbReference>
<dbReference type="InterPro" id="IPR036259">
    <property type="entry name" value="MFS_trans_sf"/>
</dbReference>
<dbReference type="PANTHER" id="PTHR11360:SF287">
    <property type="entry name" value="MFS MONOCARBOXYLATE TRANSPORTER"/>
    <property type="match status" value="1"/>
</dbReference>
<dbReference type="PANTHER" id="PTHR11360">
    <property type="entry name" value="MONOCARBOXYLATE TRANSPORTER"/>
    <property type="match status" value="1"/>
</dbReference>
<feature type="domain" description="Major facilitator superfamily (MFS) profile" evidence="5">
    <location>
        <begin position="119"/>
        <end position="523"/>
    </location>
</feature>
<dbReference type="GO" id="GO:0022857">
    <property type="term" value="F:transmembrane transporter activity"/>
    <property type="evidence" value="ECO:0007669"/>
    <property type="project" value="InterPro"/>
</dbReference>
<dbReference type="InterPro" id="IPR011701">
    <property type="entry name" value="MFS"/>
</dbReference>
<feature type="transmembrane region" description="Helical" evidence="4">
    <location>
        <begin position="247"/>
        <end position="267"/>
    </location>
</feature>
<keyword evidence="4" id="KW-0812">Transmembrane</keyword>
<keyword evidence="4" id="KW-1133">Transmembrane helix</keyword>
<dbReference type="Gene3D" id="1.20.1250.20">
    <property type="entry name" value="MFS general substrate transporter like domains"/>
    <property type="match status" value="2"/>
</dbReference>
<feature type="transmembrane region" description="Helical" evidence="4">
    <location>
        <begin position="190"/>
        <end position="209"/>
    </location>
</feature>
<dbReference type="SMR" id="A0A4U7KQL8"/>
<feature type="transmembrane region" description="Helical" evidence="4">
    <location>
        <begin position="368"/>
        <end position="388"/>
    </location>
</feature>
<dbReference type="GeneID" id="40728006"/>
<feature type="compositionally biased region" description="Basic and acidic residues" evidence="3">
    <location>
        <begin position="1"/>
        <end position="19"/>
    </location>
</feature>
<keyword evidence="7" id="KW-1185">Reference proteome</keyword>
<dbReference type="EMBL" id="SRRM01000018">
    <property type="protein sequence ID" value="TKY86286.1"/>
    <property type="molecule type" value="Genomic_DNA"/>
</dbReference>
<feature type="region of interest" description="Disordered" evidence="3">
    <location>
        <begin position="1"/>
        <end position="107"/>
    </location>
</feature>
<evidence type="ECO:0000313" key="6">
    <source>
        <dbReference type="EMBL" id="TKY86286.1"/>
    </source>
</evidence>
<evidence type="ECO:0000256" key="2">
    <source>
        <dbReference type="ARBA" id="ARBA00006727"/>
    </source>
</evidence>
<evidence type="ECO:0000259" key="5">
    <source>
        <dbReference type="PROSITE" id="PS50850"/>
    </source>
</evidence>